<feature type="region of interest" description="Disordered" evidence="2">
    <location>
        <begin position="440"/>
        <end position="535"/>
    </location>
</feature>
<evidence type="ECO:0000259" key="3">
    <source>
        <dbReference type="PROSITE" id="PS50157"/>
    </source>
</evidence>
<evidence type="ECO:0000313" key="4">
    <source>
        <dbReference type="Proteomes" id="UP000887565"/>
    </source>
</evidence>
<accession>A0A915IVG6</accession>
<dbReference type="AlphaFoldDB" id="A0A915IVG6"/>
<sequence length="535" mass="57378">METFSLFSYCEHQGKNETFFKPVKQTEQDCAVEILGEAESIVSRSSESENTASNVTDSASSTLVANNSALSDFLNFAAYNQFLVAAAAAVAGNVTPHKTCTAQVKTLKATVNVDDVENSPANKANTFNMKLDLASAPSTSGANSATTNAAGSNSLDALSKLSSLVSKVGSNSGAATGLPLYAGSKSTDFHEYFTGIADFGKIANSTAVSVEARHRFCLIMKTCPHALSPSQSGFSTLINGKSMLASPTGNGHHQFGAESSNSTAGASSFNGSALVKNLLDASSLINNGGGANNGAVAAAAAAAAAAGGNVNFQDLWWRFVKREENAEMKRLNEAKQIFTCLQCQASFQTMDQLVKHMEATQHYTNIPKHYSWSLQYARQKMRQMKMKMKYSDKMMYFCFLCQNAFSEPVQVHFNLLHNMHNPAENMKYVQIISSTNGNNINHGNTQNCAESSGSSSSTSTSSSLKNMSKRNANHGNSKQTLNGKHITLTKNANNHHANIKDSKASNKSSALTKEEDKKTKFSENSLSKLQDIVSK</sequence>
<keyword evidence="1" id="KW-0862">Zinc</keyword>
<evidence type="ECO:0000256" key="2">
    <source>
        <dbReference type="SAM" id="MobiDB-lite"/>
    </source>
</evidence>
<keyword evidence="1" id="KW-0863">Zinc-finger</keyword>
<dbReference type="PROSITE" id="PS50157">
    <property type="entry name" value="ZINC_FINGER_C2H2_2"/>
    <property type="match status" value="1"/>
</dbReference>
<organism evidence="4 5">
    <name type="scientific">Romanomermis culicivorax</name>
    <name type="common">Nematode worm</name>
    <dbReference type="NCBI Taxonomy" id="13658"/>
    <lineage>
        <taxon>Eukaryota</taxon>
        <taxon>Metazoa</taxon>
        <taxon>Ecdysozoa</taxon>
        <taxon>Nematoda</taxon>
        <taxon>Enoplea</taxon>
        <taxon>Dorylaimia</taxon>
        <taxon>Mermithida</taxon>
        <taxon>Mermithoidea</taxon>
        <taxon>Mermithidae</taxon>
        <taxon>Romanomermis</taxon>
    </lineage>
</organism>
<dbReference type="WBParaSite" id="nRc.2.0.1.t18063-RA">
    <property type="protein sequence ID" value="nRc.2.0.1.t18063-RA"/>
    <property type="gene ID" value="nRc.2.0.1.g18063"/>
</dbReference>
<evidence type="ECO:0000256" key="1">
    <source>
        <dbReference type="PROSITE-ProRule" id="PRU00042"/>
    </source>
</evidence>
<reference evidence="5" key="1">
    <citation type="submission" date="2022-11" db="UniProtKB">
        <authorList>
            <consortium name="WormBaseParasite"/>
        </authorList>
    </citation>
    <scope>IDENTIFICATION</scope>
</reference>
<keyword evidence="4" id="KW-1185">Reference proteome</keyword>
<proteinExistence type="predicted"/>
<feature type="compositionally biased region" description="Low complexity" evidence="2">
    <location>
        <begin position="440"/>
        <end position="463"/>
    </location>
</feature>
<dbReference type="Proteomes" id="UP000887565">
    <property type="component" value="Unplaced"/>
</dbReference>
<feature type="domain" description="C2H2-type" evidence="3">
    <location>
        <begin position="338"/>
        <end position="367"/>
    </location>
</feature>
<feature type="compositionally biased region" description="Polar residues" evidence="2">
    <location>
        <begin position="473"/>
        <end position="496"/>
    </location>
</feature>
<dbReference type="GO" id="GO:0008270">
    <property type="term" value="F:zinc ion binding"/>
    <property type="evidence" value="ECO:0007669"/>
    <property type="project" value="UniProtKB-KW"/>
</dbReference>
<dbReference type="PROSITE" id="PS00028">
    <property type="entry name" value="ZINC_FINGER_C2H2_1"/>
    <property type="match status" value="1"/>
</dbReference>
<feature type="compositionally biased region" description="Basic and acidic residues" evidence="2">
    <location>
        <begin position="512"/>
        <end position="521"/>
    </location>
</feature>
<keyword evidence="1" id="KW-0479">Metal-binding</keyword>
<name>A0A915IVG6_ROMCU</name>
<dbReference type="InterPro" id="IPR013087">
    <property type="entry name" value="Znf_C2H2_type"/>
</dbReference>
<protein>
    <submittedName>
        <fullName evidence="5">C2H2-type domain-containing protein</fullName>
    </submittedName>
</protein>
<evidence type="ECO:0000313" key="5">
    <source>
        <dbReference type="WBParaSite" id="nRc.2.0.1.t18063-RA"/>
    </source>
</evidence>